<sequence length="815" mass="95307">MSTYSENAITGRSNDLYTQLKLDLFHATEIKFLVSFVMESGVKLLIKDLKKKALEGVNIKILTGTYLGITEPQALYLLKKELGNQVDIRIFNDTSISFHPKAYFLKWDKEGVIFVGSSNMSRSALTNGLEWNYRLQKEKNNEDFQSFEENFDELYQNDSIPLTDEFLRKYASNWKKTIFSEKGHLSEIKVEEQNDKIAEEGEGYGVLVNENLPEPRGAQIEALYELGLAREEGIDRGLVVAATGVGKTYLAAFDTMDFKRVLFIAHRKEILNQTEITFRSLRPEISVGYFNQSEKETEKDLVLGSVQTLGKDEYLNEKYFKKDTFDYIVVDEFHHAAANSYRKIIEYFQPEFLLGLTATPYRMDNQDIFQYCDDNIIYEVDVKSAIDRDLLVPFKYYGVYDDTDYDNIERVGGKYKTEDLEKALSKGRRADLVLKHYQTLGKKRTIGFCSSINHAEFMAGYFNERGIPSAAVHSRGSEEDFVMDRDDALKALERGEIRVVFAVDVFNEGVDVPSLDCVMFLRPTESYTVFLQQLGRGLRKFQGKEYLTVLDFIGNFKSAHYIPLLLAGKNPMEAVNERKKSYITPEDLEYPEGCNVQFDFRLIDLFQEMKKRDPLRIRMKDEYYRLKAELGRRPKRMDLMEGTDLNHKHYLKKSYLDFLQEINELSAEEEAFLRTEAEKFLRELEKTSMSKSYKIPTIEPFTQKDEMRRQVSIEEVAESFMKFYKNHKLHQKDLNNKNHKNWETWDIEDFKKLAVKNPVHFLSKSSFFSYDEVNKVFSLKKELEPFLNETLKSHMKDILKLRKHEYFARRFKEED</sequence>
<name>A0AA43XKQ7_9CLOT</name>
<comment type="caution">
    <text evidence="3">The sequence shown here is derived from an EMBL/GenBank/DDBJ whole genome shotgun (WGS) entry which is preliminary data.</text>
</comment>
<dbReference type="SUPFAM" id="SSF52540">
    <property type="entry name" value="P-loop containing nucleoside triphosphate hydrolases"/>
    <property type="match status" value="1"/>
</dbReference>
<accession>A0AA43XKQ7</accession>
<reference evidence="3 4" key="1">
    <citation type="submission" date="2019-04" db="EMBL/GenBank/DDBJ databases">
        <title>Isachenkonia alkalipeptolytica gen. nov. sp. nov. a new anaerobic, alkiliphilic organothrophic bacterium capable to reduce synthesized ferrihydrite isolated from a soda lake.</title>
        <authorList>
            <person name="Toshchakov S.V."/>
            <person name="Zavarzina D.G."/>
            <person name="Zhilina T.N."/>
            <person name="Kostrikina N.A."/>
            <person name="Kublanov I.V."/>
        </authorList>
    </citation>
    <scope>NUCLEOTIDE SEQUENCE [LARGE SCALE GENOMIC DNA]</scope>
    <source>
        <strain evidence="3 4">Z-1701</strain>
    </source>
</reference>
<dbReference type="Proteomes" id="UP000449710">
    <property type="component" value="Unassembled WGS sequence"/>
</dbReference>
<dbReference type="GO" id="GO:0005524">
    <property type="term" value="F:ATP binding"/>
    <property type="evidence" value="ECO:0007669"/>
    <property type="project" value="InterPro"/>
</dbReference>
<dbReference type="SMART" id="SM00487">
    <property type="entry name" value="DEXDc"/>
    <property type="match status" value="1"/>
</dbReference>
<dbReference type="RefSeq" id="WP_160720313.1">
    <property type="nucleotide sequence ID" value="NZ_SUMG01000006.1"/>
</dbReference>
<keyword evidence="3" id="KW-0255">Endonuclease</keyword>
<gene>
    <name evidence="3" type="ORF">ISALK_06340</name>
</gene>
<dbReference type="PROSITE" id="PS51194">
    <property type="entry name" value="HELICASE_CTER"/>
    <property type="match status" value="1"/>
</dbReference>
<dbReference type="Gene3D" id="3.40.50.300">
    <property type="entry name" value="P-loop containing nucleotide triphosphate hydrolases"/>
    <property type="match status" value="2"/>
</dbReference>
<organism evidence="3 4">
    <name type="scientific">Isachenkonia alkalipeptolytica</name>
    <dbReference type="NCBI Taxonomy" id="2565777"/>
    <lineage>
        <taxon>Bacteria</taxon>
        <taxon>Bacillati</taxon>
        <taxon>Bacillota</taxon>
        <taxon>Clostridia</taxon>
        <taxon>Eubacteriales</taxon>
        <taxon>Clostridiaceae</taxon>
        <taxon>Isachenkonia</taxon>
    </lineage>
</organism>
<dbReference type="Pfam" id="PF13091">
    <property type="entry name" value="PLDc_2"/>
    <property type="match status" value="1"/>
</dbReference>
<dbReference type="InterPro" id="IPR027417">
    <property type="entry name" value="P-loop_NTPase"/>
</dbReference>
<dbReference type="InterPro" id="IPR001650">
    <property type="entry name" value="Helicase_C-like"/>
</dbReference>
<keyword evidence="3" id="KW-0378">Hydrolase</keyword>
<dbReference type="CDD" id="cd18799">
    <property type="entry name" value="SF2_C_EcoAI-like"/>
    <property type="match status" value="1"/>
</dbReference>
<proteinExistence type="predicted"/>
<keyword evidence="3" id="KW-0540">Nuclease</keyword>
<dbReference type="InterPro" id="IPR025202">
    <property type="entry name" value="PLD-like_dom"/>
</dbReference>
<dbReference type="InterPro" id="IPR006935">
    <property type="entry name" value="Helicase/UvrB_N"/>
</dbReference>
<feature type="domain" description="Helicase ATP-binding" evidence="1">
    <location>
        <begin position="228"/>
        <end position="378"/>
    </location>
</feature>
<feature type="domain" description="Helicase C-terminal" evidence="2">
    <location>
        <begin position="432"/>
        <end position="583"/>
    </location>
</feature>
<dbReference type="PROSITE" id="PS51192">
    <property type="entry name" value="HELICASE_ATP_BIND_1"/>
    <property type="match status" value="1"/>
</dbReference>
<dbReference type="GO" id="GO:0005829">
    <property type="term" value="C:cytosol"/>
    <property type="evidence" value="ECO:0007669"/>
    <property type="project" value="TreeGrafter"/>
</dbReference>
<dbReference type="EMBL" id="SUMG01000006">
    <property type="protein sequence ID" value="NBG88116.1"/>
    <property type="molecule type" value="Genomic_DNA"/>
</dbReference>
<dbReference type="Pfam" id="PF04851">
    <property type="entry name" value="ResIII"/>
    <property type="match status" value="1"/>
</dbReference>
<dbReference type="GO" id="GO:0003677">
    <property type="term" value="F:DNA binding"/>
    <property type="evidence" value="ECO:0007669"/>
    <property type="project" value="InterPro"/>
</dbReference>
<dbReference type="InterPro" id="IPR050742">
    <property type="entry name" value="Helicase_Restrict-Modif_Enz"/>
</dbReference>
<dbReference type="GO" id="GO:0004519">
    <property type="term" value="F:endonuclease activity"/>
    <property type="evidence" value="ECO:0007669"/>
    <property type="project" value="UniProtKB-KW"/>
</dbReference>
<dbReference type="CDD" id="cd18032">
    <property type="entry name" value="DEXHc_RE_I_III_res"/>
    <property type="match status" value="1"/>
</dbReference>
<dbReference type="PANTHER" id="PTHR47396">
    <property type="entry name" value="TYPE I RESTRICTION ENZYME ECOKI R PROTEIN"/>
    <property type="match status" value="1"/>
</dbReference>
<dbReference type="AlphaFoldDB" id="A0AA43XKQ7"/>
<evidence type="ECO:0000259" key="2">
    <source>
        <dbReference type="PROSITE" id="PS51194"/>
    </source>
</evidence>
<keyword evidence="4" id="KW-1185">Reference proteome</keyword>
<dbReference type="SMART" id="SM00490">
    <property type="entry name" value="HELICc"/>
    <property type="match status" value="1"/>
</dbReference>
<dbReference type="Pfam" id="PF00271">
    <property type="entry name" value="Helicase_C"/>
    <property type="match status" value="1"/>
</dbReference>
<dbReference type="Gene3D" id="3.30.870.10">
    <property type="entry name" value="Endonuclease Chain A"/>
    <property type="match status" value="1"/>
</dbReference>
<dbReference type="SUPFAM" id="SSF56024">
    <property type="entry name" value="Phospholipase D/nuclease"/>
    <property type="match status" value="1"/>
</dbReference>
<dbReference type="GO" id="GO:0016787">
    <property type="term" value="F:hydrolase activity"/>
    <property type="evidence" value="ECO:0007669"/>
    <property type="project" value="InterPro"/>
</dbReference>
<dbReference type="PANTHER" id="PTHR47396:SF1">
    <property type="entry name" value="ATP-DEPENDENT HELICASE IRC3-RELATED"/>
    <property type="match status" value="1"/>
</dbReference>
<evidence type="ECO:0000313" key="3">
    <source>
        <dbReference type="EMBL" id="NBG88116.1"/>
    </source>
</evidence>
<evidence type="ECO:0000313" key="4">
    <source>
        <dbReference type="Proteomes" id="UP000449710"/>
    </source>
</evidence>
<evidence type="ECO:0000259" key="1">
    <source>
        <dbReference type="PROSITE" id="PS51192"/>
    </source>
</evidence>
<dbReference type="InterPro" id="IPR014001">
    <property type="entry name" value="Helicase_ATP-bd"/>
</dbReference>
<protein>
    <submittedName>
        <fullName evidence="3">Restriction endonuclease subunit R</fullName>
    </submittedName>
</protein>